<feature type="domain" description="Aerotolerance regulator N-terminal" evidence="2">
    <location>
        <begin position="1"/>
        <end position="76"/>
    </location>
</feature>
<dbReference type="Gene3D" id="2.60.40.10">
    <property type="entry name" value="Immunoglobulins"/>
    <property type="match status" value="1"/>
</dbReference>
<keyword evidence="4" id="KW-1185">Reference proteome</keyword>
<dbReference type="Pfam" id="PF07584">
    <property type="entry name" value="BatA"/>
    <property type="match status" value="1"/>
</dbReference>
<dbReference type="PANTHER" id="PTHR37464">
    <property type="entry name" value="BLL2463 PROTEIN"/>
    <property type="match status" value="1"/>
</dbReference>
<dbReference type="InterPro" id="IPR024163">
    <property type="entry name" value="Aerotolerance_reg_N"/>
</dbReference>
<organism evidence="3 4">
    <name type="scientific">Lacihabitans lacunae</name>
    <dbReference type="NCBI Taxonomy" id="1028214"/>
    <lineage>
        <taxon>Bacteria</taxon>
        <taxon>Pseudomonadati</taxon>
        <taxon>Bacteroidota</taxon>
        <taxon>Cytophagia</taxon>
        <taxon>Cytophagales</taxon>
        <taxon>Leadbetterellaceae</taxon>
        <taxon>Lacihabitans</taxon>
    </lineage>
</organism>
<dbReference type="EMBL" id="JBHRYQ010000001">
    <property type="protein sequence ID" value="MFC3812472.1"/>
    <property type="molecule type" value="Genomic_DNA"/>
</dbReference>
<evidence type="ECO:0000313" key="4">
    <source>
        <dbReference type="Proteomes" id="UP001595616"/>
    </source>
</evidence>
<feature type="transmembrane region" description="Helical" evidence="1">
    <location>
        <begin position="666"/>
        <end position="685"/>
    </location>
</feature>
<protein>
    <submittedName>
        <fullName evidence="3">BatA domain-containing protein</fullName>
    </submittedName>
</protein>
<gene>
    <name evidence="3" type="ORF">ACFOOI_17565</name>
</gene>
<dbReference type="RefSeq" id="WP_379839352.1">
    <property type="nucleotide sequence ID" value="NZ_JBHRYQ010000001.1"/>
</dbReference>
<reference evidence="4" key="1">
    <citation type="journal article" date="2019" name="Int. J. Syst. Evol. Microbiol.">
        <title>The Global Catalogue of Microorganisms (GCM) 10K type strain sequencing project: providing services to taxonomists for standard genome sequencing and annotation.</title>
        <authorList>
            <consortium name="The Broad Institute Genomics Platform"/>
            <consortium name="The Broad Institute Genome Sequencing Center for Infectious Disease"/>
            <person name="Wu L."/>
            <person name="Ma J."/>
        </authorList>
    </citation>
    <scope>NUCLEOTIDE SEQUENCE [LARGE SCALE GENOMIC DNA]</scope>
    <source>
        <strain evidence="4">CECT 7956</strain>
    </source>
</reference>
<sequence>MQFLFPGVLWGLLALSIPLIVHLFNFRRTKKIFFSNVSLLKAVDTQTSSFRKLKRWLIMAARMLFLACLVLAFAQPIWFKGAEIKAQSSGINGIYIDNSLSMENVTEGKHFFDLAIIKVDELLSIFNRSSNVQLTTNDFDGQDQFVQGANKIKDRLTTLKYSEAPRTLEQVYKRQKTVANKHNPSGANHFFWFSDFQKSTAGKLSNIKVDSLDQVHIIPVLGKVSQNVFVDSVWLSVPVVREMQNNVLNVKVFNSGNTTVEKLPLKLILDGVQASTSSVNISPNAFASATFNFTVKDRGTHKAKIEFDDQPITFDNDYFFVLNASPTIRVLHLYGNKSKQDYIGKMYANDSLFNYTSASLSNVDPGVIQNADLVILEGANSIDGGVKEKLEAFIADGGSLGIIPGENISVSSYATFLGKYGIQSFSDISDVPTAQTLSELAEPEKSNIFFEGVFERAASNMAVSLPKSSPKVVWSGIANKLLVYKNGKNFLTQTKVGDGNIYLLSSPLSSAYGNFQEHAYFVPTFYKMAYLSAKPERLSYRFNDQVLKFFMPDAPKNATYKLKNGNFEMIPVQRLYGKTLELTLPKSAEVNHDPAYTSGFYTLEINGQAKKVIALNHDQNESRLDVYTSDELKDIFENNPNVIVHDDVTDGSFVQAFRDTTLGTPLWKYFILLALVFLLMEILLARFMKS</sequence>
<dbReference type="SUPFAM" id="SSF52317">
    <property type="entry name" value="Class I glutamine amidotransferase-like"/>
    <property type="match status" value="1"/>
</dbReference>
<evidence type="ECO:0000313" key="3">
    <source>
        <dbReference type="EMBL" id="MFC3812472.1"/>
    </source>
</evidence>
<evidence type="ECO:0000259" key="2">
    <source>
        <dbReference type="Pfam" id="PF07584"/>
    </source>
</evidence>
<dbReference type="NCBIfam" id="TIGR02226">
    <property type="entry name" value="two_anch"/>
    <property type="match status" value="1"/>
</dbReference>
<evidence type="ECO:0000256" key="1">
    <source>
        <dbReference type="SAM" id="Phobius"/>
    </source>
</evidence>
<accession>A0ABV7Z1E6</accession>
<proteinExistence type="predicted"/>
<name>A0ABV7Z1E6_9BACT</name>
<keyword evidence="1" id="KW-0472">Membrane</keyword>
<dbReference type="InterPro" id="IPR029062">
    <property type="entry name" value="Class_I_gatase-like"/>
</dbReference>
<feature type="transmembrane region" description="Helical" evidence="1">
    <location>
        <begin position="6"/>
        <end position="26"/>
    </location>
</feature>
<dbReference type="Proteomes" id="UP001595616">
    <property type="component" value="Unassembled WGS sequence"/>
</dbReference>
<comment type="caution">
    <text evidence="3">The sequence shown here is derived from an EMBL/GenBank/DDBJ whole genome shotgun (WGS) entry which is preliminary data.</text>
</comment>
<feature type="transmembrane region" description="Helical" evidence="1">
    <location>
        <begin position="56"/>
        <end position="79"/>
    </location>
</feature>
<dbReference type="PANTHER" id="PTHR37464:SF1">
    <property type="entry name" value="BLL2463 PROTEIN"/>
    <property type="match status" value="1"/>
</dbReference>
<dbReference type="InterPro" id="IPR013783">
    <property type="entry name" value="Ig-like_fold"/>
</dbReference>
<keyword evidence="1" id="KW-1133">Transmembrane helix</keyword>
<dbReference type="InterPro" id="IPR011933">
    <property type="entry name" value="Double_TM_dom"/>
</dbReference>
<keyword evidence="1" id="KW-0812">Transmembrane</keyword>